<name>A0A5F9CXK0_RABIT</name>
<keyword evidence="1" id="KW-1133">Transmembrane helix</keyword>
<keyword evidence="1" id="KW-0472">Membrane</keyword>
<reference evidence="2" key="3">
    <citation type="submission" date="2025-09" db="UniProtKB">
        <authorList>
            <consortium name="Ensembl"/>
        </authorList>
    </citation>
    <scope>IDENTIFICATION</scope>
    <source>
        <strain evidence="2">Thorbecke</strain>
    </source>
</reference>
<reference evidence="2 3" key="1">
    <citation type="journal article" date="2011" name="Nature">
        <title>A high-resolution map of human evolutionary constraint using 29 mammals.</title>
        <authorList>
            <person name="Lindblad-Toh K."/>
            <person name="Garber M."/>
            <person name="Zuk O."/>
            <person name="Lin M.F."/>
            <person name="Parker B.J."/>
            <person name="Washietl S."/>
            <person name="Kheradpour P."/>
            <person name="Ernst J."/>
            <person name="Jordan G."/>
            <person name="Mauceli E."/>
            <person name="Ward L.D."/>
            <person name="Lowe C.B."/>
            <person name="Holloway A.K."/>
            <person name="Clamp M."/>
            <person name="Gnerre S."/>
            <person name="Alfoldi J."/>
            <person name="Beal K."/>
            <person name="Chang J."/>
            <person name="Clawson H."/>
            <person name="Cuff J."/>
            <person name="Di Palma F."/>
            <person name="Fitzgerald S."/>
            <person name="Flicek P."/>
            <person name="Guttman M."/>
            <person name="Hubisz M.J."/>
            <person name="Jaffe D.B."/>
            <person name="Jungreis I."/>
            <person name="Kent W.J."/>
            <person name="Kostka D."/>
            <person name="Lara M."/>
            <person name="Martins A.L."/>
            <person name="Massingham T."/>
            <person name="Moltke I."/>
            <person name="Raney B.J."/>
            <person name="Rasmussen M.D."/>
            <person name="Robinson J."/>
            <person name="Stark A."/>
            <person name="Vilella A.J."/>
            <person name="Wen J."/>
            <person name="Xie X."/>
            <person name="Zody M.C."/>
            <person name="Baldwin J."/>
            <person name="Bloom T."/>
            <person name="Chin C.W."/>
            <person name="Heiman D."/>
            <person name="Nicol R."/>
            <person name="Nusbaum C."/>
            <person name="Young S."/>
            <person name="Wilkinson J."/>
            <person name="Worley K.C."/>
            <person name="Kovar C.L."/>
            <person name="Muzny D.M."/>
            <person name="Gibbs R.A."/>
            <person name="Cree A."/>
            <person name="Dihn H.H."/>
            <person name="Fowler G."/>
            <person name="Jhangiani S."/>
            <person name="Joshi V."/>
            <person name="Lee S."/>
            <person name="Lewis L.R."/>
            <person name="Nazareth L.V."/>
            <person name="Okwuonu G."/>
            <person name="Santibanez J."/>
            <person name="Warren W.C."/>
            <person name="Mardis E.R."/>
            <person name="Weinstock G.M."/>
            <person name="Wilson R.K."/>
            <person name="Delehaunty K."/>
            <person name="Dooling D."/>
            <person name="Fronik C."/>
            <person name="Fulton L."/>
            <person name="Fulton B."/>
            <person name="Graves T."/>
            <person name="Minx P."/>
            <person name="Sodergren E."/>
            <person name="Birney E."/>
            <person name="Margulies E.H."/>
            <person name="Herrero J."/>
            <person name="Green E.D."/>
            <person name="Haussler D."/>
            <person name="Siepel A."/>
            <person name="Goldman N."/>
            <person name="Pollard K.S."/>
            <person name="Pedersen J.S."/>
            <person name="Lander E.S."/>
            <person name="Kellis M."/>
        </authorList>
    </citation>
    <scope>NUCLEOTIDE SEQUENCE [LARGE SCALE GENOMIC DNA]</scope>
    <source>
        <strain evidence="2 3">Thorbecke inbred</strain>
    </source>
</reference>
<dbReference type="EMBL" id="AAGW02040228">
    <property type="status" value="NOT_ANNOTATED_CDS"/>
    <property type="molecule type" value="Genomic_DNA"/>
</dbReference>
<sequence>IDSHFATAFVIACVLSLVSTIYMVTSSSTDCWYRSPVQGNSCDFNQSMREDFLSNEADKKNYSDALCQYNSPVRLWRWHIIIPPSTHWYGPPERTHLLRPQNS</sequence>
<dbReference type="PANTHER" id="PTHR14347">
    <property type="entry name" value="CLAUDIN DOMAIN-CONTAINING PROTEIN 1"/>
    <property type="match status" value="1"/>
</dbReference>
<dbReference type="InterPro" id="IPR042356">
    <property type="entry name" value="CLDN1"/>
</dbReference>
<proteinExistence type="predicted"/>
<dbReference type="InParanoid" id="A0A5F9CXK0"/>
<accession>A0A5F9CXK0</accession>
<protein>
    <submittedName>
        <fullName evidence="2">Uncharacterized protein</fullName>
    </submittedName>
</protein>
<organism evidence="2 3">
    <name type="scientific">Oryctolagus cuniculus</name>
    <name type="common">Rabbit</name>
    <dbReference type="NCBI Taxonomy" id="9986"/>
    <lineage>
        <taxon>Eukaryota</taxon>
        <taxon>Metazoa</taxon>
        <taxon>Chordata</taxon>
        <taxon>Craniata</taxon>
        <taxon>Vertebrata</taxon>
        <taxon>Euteleostomi</taxon>
        <taxon>Mammalia</taxon>
        <taxon>Eutheria</taxon>
        <taxon>Euarchontoglires</taxon>
        <taxon>Glires</taxon>
        <taxon>Lagomorpha</taxon>
        <taxon>Leporidae</taxon>
        <taxon>Oryctolagus</taxon>
    </lineage>
</organism>
<evidence type="ECO:0000313" key="2">
    <source>
        <dbReference type="Ensembl" id="ENSOCUP00000038326.1"/>
    </source>
</evidence>
<feature type="transmembrane region" description="Helical" evidence="1">
    <location>
        <begin position="6"/>
        <end position="25"/>
    </location>
</feature>
<dbReference type="PANTHER" id="PTHR14347:SF3">
    <property type="entry name" value="CLAUDIN DOMAIN-CONTAINING PROTEIN 1"/>
    <property type="match status" value="1"/>
</dbReference>
<evidence type="ECO:0000313" key="3">
    <source>
        <dbReference type="Proteomes" id="UP000001811"/>
    </source>
</evidence>
<dbReference type="AlphaFoldDB" id="A0A5F9CXK0"/>
<dbReference type="Proteomes" id="UP000001811">
    <property type="component" value="Chromosome X"/>
</dbReference>
<dbReference type="STRING" id="9986.ENSOCUP00000038326"/>
<keyword evidence="1" id="KW-0812">Transmembrane</keyword>
<keyword evidence="3" id="KW-1185">Reference proteome</keyword>
<reference evidence="2" key="2">
    <citation type="submission" date="2025-08" db="UniProtKB">
        <authorList>
            <consortium name="Ensembl"/>
        </authorList>
    </citation>
    <scope>IDENTIFICATION</scope>
    <source>
        <strain evidence="2">Thorbecke</strain>
    </source>
</reference>
<evidence type="ECO:0000256" key="1">
    <source>
        <dbReference type="SAM" id="Phobius"/>
    </source>
</evidence>
<dbReference type="GeneTree" id="ENSGT00390000002596"/>
<dbReference type="Ensembl" id="ENSOCUT00000062733.1">
    <property type="protein sequence ID" value="ENSOCUP00000038326.1"/>
    <property type="gene ID" value="ENSOCUG00000037564.1"/>
</dbReference>